<name>A0ABS5VC74_9GAMM</name>
<keyword evidence="1" id="KW-0812">Transmembrane</keyword>
<organism evidence="2 3">
    <name type="scientific">Shewanella jiangmenensis</name>
    <dbReference type="NCBI Taxonomy" id="2837387"/>
    <lineage>
        <taxon>Bacteria</taxon>
        <taxon>Pseudomonadati</taxon>
        <taxon>Pseudomonadota</taxon>
        <taxon>Gammaproteobacteria</taxon>
        <taxon>Alteromonadales</taxon>
        <taxon>Shewanellaceae</taxon>
        <taxon>Shewanella</taxon>
    </lineage>
</organism>
<keyword evidence="1" id="KW-1133">Transmembrane helix</keyword>
<reference evidence="2 3" key="1">
    <citation type="submission" date="2021-05" db="EMBL/GenBank/DDBJ databases">
        <title>Shewanella sp. JM162201.</title>
        <authorList>
            <person name="Xu S."/>
            <person name="Li A."/>
        </authorList>
    </citation>
    <scope>NUCLEOTIDE SEQUENCE [LARGE SCALE GENOMIC DNA]</scope>
    <source>
        <strain evidence="2 3">JM162201</strain>
    </source>
</reference>
<evidence type="ECO:0000313" key="3">
    <source>
        <dbReference type="Proteomes" id="UP001195903"/>
    </source>
</evidence>
<feature type="transmembrane region" description="Helical" evidence="1">
    <location>
        <begin position="12"/>
        <end position="31"/>
    </location>
</feature>
<keyword evidence="1" id="KW-0472">Membrane</keyword>
<feature type="transmembrane region" description="Helical" evidence="1">
    <location>
        <begin position="37"/>
        <end position="57"/>
    </location>
</feature>
<evidence type="ECO:0000256" key="1">
    <source>
        <dbReference type="SAM" id="Phobius"/>
    </source>
</evidence>
<evidence type="ECO:0000313" key="2">
    <source>
        <dbReference type="EMBL" id="MBT1446638.1"/>
    </source>
</evidence>
<protein>
    <recommendedName>
        <fullName evidence="4">PAS domain-containing protein</fullName>
    </recommendedName>
</protein>
<sequence>MAWYNRSLERHTAWHCGLTLVLLTALCLGISLYWPHWWIWLGSLIALGLGNRLLWAGRQQQLAAFRRASIQLDALKLQDYSLQAKPAYSQGVVAECQQQLQQLSAQLQQRKSFFDEQQFLLYQLIDQLNTPILVLNHKQQLSYANADFQHLFGQPWQSLRHCSAASLGLTDQPQWQFVANPLSQQWQIRHSRFLDQGDRYQLLVFIDIQSALRESQLQAWQHAYPGTEP</sequence>
<proteinExistence type="predicted"/>
<gene>
    <name evidence="2" type="ORF">KJI95_19250</name>
</gene>
<dbReference type="EMBL" id="JAHEPS010000018">
    <property type="protein sequence ID" value="MBT1446638.1"/>
    <property type="molecule type" value="Genomic_DNA"/>
</dbReference>
<dbReference type="RefSeq" id="WP_214508823.1">
    <property type="nucleotide sequence ID" value="NZ_JAHEPS010000018.1"/>
</dbReference>
<accession>A0ABS5VC74</accession>
<comment type="caution">
    <text evidence="2">The sequence shown here is derived from an EMBL/GenBank/DDBJ whole genome shotgun (WGS) entry which is preliminary data.</text>
</comment>
<keyword evidence="3" id="KW-1185">Reference proteome</keyword>
<dbReference type="Proteomes" id="UP001195903">
    <property type="component" value="Unassembled WGS sequence"/>
</dbReference>
<evidence type="ECO:0008006" key="4">
    <source>
        <dbReference type="Google" id="ProtNLM"/>
    </source>
</evidence>